<proteinExistence type="predicted"/>
<feature type="chain" id="PRO_5012685029" evidence="1">
    <location>
        <begin position="19"/>
        <end position="817"/>
    </location>
</feature>
<keyword evidence="3" id="KW-1185">Reference proteome</keyword>
<feature type="signal peptide" evidence="1">
    <location>
        <begin position="1"/>
        <end position="18"/>
    </location>
</feature>
<protein>
    <submittedName>
        <fullName evidence="2">CarboxypepD_reg-like domain-containing protein</fullName>
    </submittedName>
</protein>
<gene>
    <name evidence="2" type="ORF">SAMN05661099_1835</name>
</gene>
<dbReference type="Proteomes" id="UP000189981">
    <property type="component" value="Unassembled WGS sequence"/>
</dbReference>
<dbReference type="Pfam" id="PF13715">
    <property type="entry name" value="CarbopepD_reg_2"/>
    <property type="match status" value="1"/>
</dbReference>
<dbReference type="InterPro" id="IPR043741">
    <property type="entry name" value="DUF5686"/>
</dbReference>
<dbReference type="AlphaFoldDB" id="A0A1T5CSV7"/>
<dbReference type="InterPro" id="IPR008969">
    <property type="entry name" value="CarboxyPept-like_regulatory"/>
</dbReference>
<evidence type="ECO:0000256" key="1">
    <source>
        <dbReference type="SAM" id="SignalP"/>
    </source>
</evidence>
<accession>A0A1T5CSV7</accession>
<evidence type="ECO:0000313" key="3">
    <source>
        <dbReference type="Proteomes" id="UP000189981"/>
    </source>
</evidence>
<keyword evidence="1" id="KW-0732">Signal</keyword>
<dbReference type="Pfam" id="PF18939">
    <property type="entry name" value="DUF5686"/>
    <property type="match status" value="1"/>
</dbReference>
<dbReference type="SUPFAM" id="SSF49464">
    <property type="entry name" value="Carboxypeptidase regulatory domain-like"/>
    <property type="match status" value="1"/>
</dbReference>
<evidence type="ECO:0000313" key="2">
    <source>
        <dbReference type="EMBL" id="SKB62504.1"/>
    </source>
</evidence>
<dbReference type="EMBL" id="FUYR01000002">
    <property type="protein sequence ID" value="SKB62504.1"/>
    <property type="molecule type" value="Genomic_DNA"/>
</dbReference>
<dbReference type="STRING" id="572036.SAMN05661099_1835"/>
<dbReference type="OrthoDB" id="983143at2"/>
<dbReference type="Gene3D" id="2.60.40.1120">
    <property type="entry name" value="Carboxypeptidase-like, regulatory domain"/>
    <property type="match status" value="1"/>
</dbReference>
<name>A0A1T5CSV7_9SPHI</name>
<reference evidence="3" key="1">
    <citation type="submission" date="2017-02" db="EMBL/GenBank/DDBJ databases">
        <authorList>
            <person name="Varghese N."/>
            <person name="Submissions S."/>
        </authorList>
    </citation>
    <scope>NUCLEOTIDE SEQUENCE [LARGE SCALE GENOMIC DNA]</scope>
    <source>
        <strain evidence="3">DSM 22385</strain>
    </source>
</reference>
<sequence>MKFFLACAFSILSLTLSAQSLTVRGKITDQQGKGIPFASIYEKNTTIGTSANSEGEYSLRLNAGKHDLYYRAIGYRQVTRQIDLKTNYNLDVRLAEAVFELGDVIVKSDGEDPAYEVIRNAIKKRKAHLREADEYSTDVYIKGMQKMLAAPKKFLGKNIDDLGKEIGLDSNRTGIFYLSESESKLSYKQPDSYHEEMIASKVSGSNRAFSFNRASDININFYENIINMEGISNRPFISPIAENALFYYNYKLIGTSMENGELVNKIELIPKRGGDPVFRGFIYIIEDSWRIHSSDLYMTKQANINFVDTLSIRQQYIPVSSRVWLPSSIRYDFTGGLFGFRFGGYYLALYKNYDLSPGLTKKDFVEVLKITREVNKKDSIYWTQARPVPLTEEEKNDYEKKAVLAAKRESKPYLDSLDKVHNKFKPVQFVIGSGYNPRYRFRKEAYSFGSLINSAFYNTVEGFGINYQASYSKRLDSLTNKFVNFTGKVRYGFSSDKLYGSVSGNIPVKAANLFFNLGSDVLDLNSQGSISQLGNSINSLFYERNLLKLYEKKFFLLGVSQRFGGLLGSLNAEWANRISLENTSDYTVRDLKSRSFTPNNPFHSGIGNLPLFPENQSFKISLRGTYDFSNKYATYPTGRVHQQSKYPRLGVTYTRAFPGVFSSDADYSLLAFDLTKSDIKLGMYGQFKFWLGGGAFLNQTKIFFPDAKHFVGNMSLSYIPKINSFLFLDFYKLSTTDKYVEAHLEQNFSGFITNKLPLIRKLKLKEVAGINYLAQPNVKQYSEVYFGLEYLTFRVMYGFAYERATKVDKGIRIAYGF</sequence>
<organism evidence="2 3">
    <name type="scientific">Daejeonella lutea</name>
    <dbReference type="NCBI Taxonomy" id="572036"/>
    <lineage>
        <taxon>Bacteria</taxon>
        <taxon>Pseudomonadati</taxon>
        <taxon>Bacteroidota</taxon>
        <taxon>Sphingobacteriia</taxon>
        <taxon>Sphingobacteriales</taxon>
        <taxon>Sphingobacteriaceae</taxon>
        <taxon>Daejeonella</taxon>
    </lineage>
</organism>
<dbReference type="RefSeq" id="WP_079702393.1">
    <property type="nucleotide sequence ID" value="NZ_FUYR01000002.1"/>
</dbReference>